<dbReference type="AlphaFoldDB" id="A0AAQ3Q5H2"/>
<accession>A0AAQ3Q5H2</accession>
<keyword evidence="3" id="KW-1185">Reference proteome</keyword>
<name>A0AAQ3Q5H2_9LILI</name>
<feature type="region of interest" description="Disordered" evidence="1">
    <location>
        <begin position="57"/>
        <end position="87"/>
    </location>
</feature>
<feature type="region of interest" description="Disordered" evidence="1">
    <location>
        <begin position="147"/>
        <end position="188"/>
    </location>
</feature>
<proteinExistence type="predicted"/>
<feature type="compositionally biased region" description="Polar residues" evidence="1">
    <location>
        <begin position="169"/>
        <end position="179"/>
    </location>
</feature>
<evidence type="ECO:0000256" key="1">
    <source>
        <dbReference type="SAM" id="MobiDB-lite"/>
    </source>
</evidence>
<evidence type="ECO:0000313" key="3">
    <source>
        <dbReference type="Proteomes" id="UP001327560"/>
    </source>
</evidence>
<organism evidence="2 3">
    <name type="scientific">Canna indica</name>
    <name type="common">Indian-shot</name>
    <dbReference type="NCBI Taxonomy" id="4628"/>
    <lineage>
        <taxon>Eukaryota</taxon>
        <taxon>Viridiplantae</taxon>
        <taxon>Streptophyta</taxon>
        <taxon>Embryophyta</taxon>
        <taxon>Tracheophyta</taxon>
        <taxon>Spermatophyta</taxon>
        <taxon>Magnoliopsida</taxon>
        <taxon>Liliopsida</taxon>
        <taxon>Zingiberales</taxon>
        <taxon>Cannaceae</taxon>
        <taxon>Canna</taxon>
    </lineage>
</organism>
<protein>
    <submittedName>
        <fullName evidence="2">Uncharacterized protein</fullName>
    </submittedName>
</protein>
<sequence>MTHGDPETKIWAVAPDVSQDSSWLDAQHENEMNKAIVFYTMPNSLQRCQHEYKENTTNEGKLLGTPSDQDLNDQKPYAIDVPNKDPKYNVKLDKQQRNKNPIYDTNAAKNNHQSLCGGNENIINEGKFSGKTNDDLNSQNTCVIDITNGDPKGGEGTLDSLEMDLSPPYTATSSNSQSKIFDEENTATEASEVEDGYENLGAGNAQQKKQSTEINKLNFRSVPCEVAKKLSEVDKIVKQKFFDCQKIIGRNVPFNGDLEGCDNLQSKVADVSLYAYLEEQNFSFEERRKEQSWRHQREFLEMMFYNLRWFTIAGFLFLVCYRLSQEELATVSKDVISVVYQKLQDG</sequence>
<evidence type="ECO:0000313" key="2">
    <source>
        <dbReference type="EMBL" id="WOK99465.1"/>
    </source>
</evidence>
<reference evidence="2 3" key="1">
    <citation type="submission" date="2023-10" db="EMBL/GenBank/DDBJ databases">
        <title>Chromosome-scale genome assembly provides insights into flower coloration mechanisms of Canna indica.</title>
        <authorList>
            <person name="Li C."/>
        </authorList>
    </citation>
    <scope>NUCLEOTIDE SEQUENCE [LARGE SCALE GENOMIC DNA]</scope>
    <source>
        <tissue evidence="2">Flower</tissue>
    </source>
</reference>
<dbReference type="EMBL" id="CP136891">
    <property type="protein sequence ID" value="WOK99465.1"/>
    <property type="molecule type" value="Genomic_DNA"/>
</dbReference>
<dbReference type="Proteomes" id="UP001327560">
    <property type="component" value="Chromosome 2"/>
</dbReference>
<gene>
    <name evidence="2" type="ORF">Cni_G08177</name>
</gene>